<organism evidence="1 2">
    <name type="scientific">Acrocarpospora corrugata</name>
    <dbReference type="NCBI Taxonomy" id="35763"/>
    <lineage>
        <taxon>Bacteria</taxon>
        <taxon>Bacillati</taxon>
        <taxon>Actinomycetota</taxon>
        <taxon>Actinomycetes</taxon>
        <taxon>Streptosporangiales</taxon>
        <taxon>Streptosporangiaceae</taxon>
        <taxon>Acrocarpospora</taxon>
    </lineage>
</organism>
<dbReference type="AlphaFoldDB" id="A0A5M3W9M8"/>
<sequence length="691" mass="73331">MTESPSVPPGTGPLSPEFAGIDPVLMDGFITELERAGQVIAEQVENIRRELASVDLPAAGLAPIREIGGWAEQQVPRLRQRLAAITAPVPDIPAPASAAATPATALAAAVSAVTAAFGPGLRPYREDALLPPAQAQQLGEALGERFAAIDPEEFHFTGPYASDRLAAVFQELEAHQDDPVFTAAFFAALGRDGMRQIVPALRRLHGQESQDAERVAGLAFASAVSGGAQVPGFAAVMKAVEEVESGDAEGIQMLSALLGQGDYPDVWLAERVAPMLVDGVPSAGLLNALANNPAAARLAITPAIRLSPRPTLPPLKTPPFGESPTPGDVRPSLTAFLKGLNDRIRGLPEQSKAFGRLLAAASGVYDEQDGKHSREAAVFAYAVMTGADEWRLNDATRIHLAEIAASYATEITLGANLNDADLAKDSAEQVAPGWFEWTPLPQVRGSFRLSPEDTFRFMTTFAGNAEARLRFGVGMDEFLQRTLSQPLNTVKNSGDPTSLDSLFKALGNVRGTELAAAVHVLQPEDEQAEGAEKAESFVAGATLAALGLVSPFTAIPVTWTALSTGVSAYYTYGRDSKEKAEELRESAETVKLGRRHEMALLLMKQGFAPQTPPAGIIADSNGNLRPFGEIFQRGTEGIQAFDQWMVDNGLGKGNPLSLGELAVQQADNYIGGHENAYSRGKIYGKPELMTD</sequence>
<name>A0A5M3W9M8_9ACTN</name>
<evidence type="ECO:0000313" key="1">
    <source>
        <dbReference type="EMBL" id="GES05536.1"/>
    </source>
</evidence>
<reference evidence="1 2" key="1">
    <citation type="submission" date="2019-10" db="EMBL/GenBank/DDBJ databases">
        <title>Whole genome shotgun sequence of Acrocarpospora corrugata NBRC 13972.</title>
        <authorList>
            <person name="Ichikawa N."/>
            <person name="Kimura A."/>
            <person name="Kitahashi Y."/>
            <person name="Komaki H."/>
            <person name="Oguchi A."/>
        </authorList>
    </citation>
    <scope>NUCLEOTIDE SEQUENCE [LARGE SCALE GENOMIC DNA]</scope>
    <source>
        <strain evidence="1 2">NBRC 13972</strain>
    </source>
</reference>
<gene>
    <name evidence="1" type="ORF">Acor_76040</name>
</gene>
<proteinExistence type="predicted"/>
<evidence type="ECO:0000313" key="2">
    <source>
        <dbReference type="Proteomes" id="UP000334990"/>
    </source>
</evidence>
<dbReference type="Proteomes" id="UP000334990">
    <property type="component" value="Unassembled WGS sequence"/>
</dbReference>
<keyword evidence="2" id="KW-1185">Reference proteome</keyword>
<accession>A0A5M3W9M8</accession>
<dbReference type="RefSeq" id="WP_155341520.1">
    <property type="nucleotide sequence ID" value="NZ_BAAABN010000101.1"/>
</dbReference>
<protein>
    <submittedName>
        <fullName evidence="1">Uncharacterized protein</fullName>
    </submittedName>
</protein>
<dbReference type="OrthoDB" id="3492053at2"/>
<comment type="caution">
    <text evidence="1">The sequence shown here is derived from an EMBL/GenBank/DDBJ whole genome shotgun (WGS) entry which is preliminary data.</text>
</comment>
<dbReference type="EMBL" id="BLAD01000103">
    <property type="protein sequence ID" value="GES05536.1"/>
    <property type="molecule type" value="Genomic_DNA"/>
</dbReference>